<comment type="caution">
    <text evidence="1">The sequence shown here is derived from an EMBL/GenBank/DDBJ whole genome shotgun (WGS) entry which is preliminary data.</text>
</comment>
<accession>A0ABS9XEL0</accession>
<dbReference type="Proteomes" id="UP001165270">
    <property type="component" value="Unassembled WGS sequence"/>
</dbReference>
<sequence>MRIDRLAAPELSELWSLREDVTVRFDGDGATLRTPWGRRFVPRPAPAVREALRRMLLGPVSLANVIPGFPGYEMPEQHWDDASRDLLAVLDDLQDVVVRHLATGAALCLSVVPMAPETRFRPTADEPAPRARLAADVEIRREGRTTVLHAHRLRHRVELHGPEADRLLERLCGRDSGAPAHPPPAVTRAARCYAAAAGLLTEGAAPGGGSVRAGQVLLIRDEDSL</sequence>
<protein>
    <submittedName>
        <fullName evidence="1">Uncharacterized protein</fullName>
    </submittedName>
</protein>
<dbReference type="RefSeq" id="WP_242708972.1">
    <property type="nucleotide sequence ID" value="NZ_JALDAX010000003.1"/>
</dbReference>
<proteinExistence type="predicted"/>
<reference evidence="1" key="1">
    <citation type="submission" date="2022-03" db="EMBL/GenBank/DDBJ databases">
        <title>Streptomyces 7R015 and 7R016 isolated from Barleria lupulina in Thailand.</title>
        <authorList>
            <person name="Kanchanasin P."/>
            <person name="Phongsopitanun W."/>
            <person name="Tanasupawat S."/>
        </authorList>
    </citation>
    <scope>NUCLEOTIDE SEQUENCE</scope>
    <source>
        <strain evidence="1">7R016</strain>
    </source>
</reference>
<evidence type="ECO:0000313" key="2">
    <source>
        <dbReference type="Proteomes" id="UP001165270"/>
    </source>
</evidence>
<evidence type="ECO:0000313" key="1">
    <source>
        <dbReference type="EMBL" id="MCI3239751.1"/>
    </source>
</evidence>
<keyword evidence="2" id="KW-1185">Reference proteome</keyword>
<gene>
    <name evidence="1" type="ORF">MQN93_08440</name>
</gene>
<organism evidence="1 2">
    <name type="scientific">Streptomyces spinosisporus</name>
    <dbReference type="NCBI Taxonomy" id="2927582"/>
    <lineage>
        <taxon>Bacteria</taxon>
        <taxon>Bacillati</taxon>
        <taxon>Actinomycetota</taxon>
        <taxon>Actinomycetes</taxon>
        <taxon>Kitasatosporales</taxon>
        <taxon>Streptomycetaceae</taxon>
        <taxon>Streptomyces</taxon>
    </lineage>
</organism>
<name>A0ABS9XEL0_9ACTN</name>
<dbReference type="EMBL" id="JALDAX010000003">
    <property type="protein sequence ID" value="MCI3239751.1"/>
    <property type="molecule type" value="Genomic_DNA"/>
</dbReference>